<dbReference type="Proteomes" id="UP001155500">
    <property type="component" value="Unassembled WGS sequence"/>
</dbReference>
<comment type="catalytic activity">
    <reaction evidence="8">
        <text>L-seryl-tRNA(Sec) + selenophosphate + H(+) = L-selenocysteinyl-tRNA(Sec) + phosphate</text>
        <dbReference type="Rhea" id="RHEA:22728"/>
        <dbReference type="Rhea" id="RHEA-COMP:9742"/>
        <dbReference type="Rhea" id="RHEA-COMP:9743"/>
        <dbReference type="ChEBI" id="CHEBI:15378"/>
        <dbReference type="ChEBI" id="CHEBI:16144"/>
        <dbReference type="ChEBI" id="CHEBI:43474"/>
        <dbReference type="ChEBI" id="CHEBI:78533"/>
        <dbReference type="ChEBI" id="CHEBI:78573"/>
        <dbReference type="EC" id="2.9.1.1"/>
    </reaction>
</comment>
<evidence type="ECO:0000256" key="4">
    <source>
        <dbReference type="ARBA" id="ARBA00022898"/>
    </source>
</evidence>
<evidence type="ECO:0000256" key="9">
    <source>
        <dbReference type="PIRSR" id="PIRSR618319-50"/>
    </source>
</evidence>
<dbReference type="EMBL" id="LWID01000001">
    <property type="protein sequence ID" value="MDG6895693.1"/>
    <property type="molecule type" value="Genomic_DNA"/>
</dbReference>
<dbReference type="PANTHER" id="PTHR32328">
    <property type="entry name" value="L-SERYL-TRNA(SEC) SELENIUM TRANSFERASE"/>
    <property type="match status" value="1"/>
</dbReference>
<accession>A0A9X4SM45</accession>
<evidence type="ECO:0000259" key="11">
    <source>
        <dbReference type="Pfam" id="PF12390"/>
    </source>
</evidence>
<dbReference type="AlphaFoldDB" id="A0A9X4SM45"/>
<evidence type="ECO:0000313" key="12">
    <source>
        <dbReference type="EMBL" id="MDG6895693.1"/>
    </source>
</evidence>
<keyword evidence="4 8" id="KW-0663">Pyridoxal phosphate</keyword>
<evidence type="ECO:0000256" key="10">
    <source>
        <dbReference type="SAM" id="Coils"/>
    </source>
</evidence>
<dbReference type="GO" id="GO:0001717">
    <property type="term" value="P:conversion of seryl-tRNAsec to selenocys-tRNAsec"/>
    <property type="evidence" value="ECO:0007669"/>
    <property type="project" value="UniProtKB-UniRule"/>
</dbReference>
<dbReference type="HAMAP" id="MF_00423">
    <property type="entry name" value="SelA"/>
    <property type="match status" value="1"/>
</dbReference>
<dbReference type="FunFam" id="3.40.640.10:FF:000028">
    <property type="entry name" value="L-seryl-tRNA(Sec) selenium transferase"/>
    <property type="match status" value="1"/>
</dbReference>
<keyword evidence="3 8" id="KW-0808">Transferase</keyword>
<keyword evidence="10" id="KW-0175">Coiled coil</keyword>
<comment type="pathway">
    <text evidence="8">Aminoacyl-tRNA biosynthesis; selenocysteinyl-tRNA(Sec) biosynthesis; selenocysteinyl-tRNA(Sec) from L-seryl-tRNA(Sec) (bacterial route): step 1/1.</text>
</comment>
<dbReference type="Pfam" id="PF12390">
    <property type="entry name" value="Se-cys_synth_N"/>
    <property type="match status" value="1"/>
</dbReference>
<evidence type="ECO:0000313" key="13">
    <source>
        <dbReference type="Proteomes" id="UP001155500"/>
    </source>
</evidence>
<evidence type="ECO:0000256" key="3">
    <source>
        <dbReference type="ARBA" id="ARBA00022679"/>
    </source>
</evidence>
<feature type="coiled-coil region" evidence="10">
    <location>
        <begin position="353"/>
        <end position="380"/>
    </location>
</feature>
<keyword evidence="2 8" id="KW-0963">Cytoplasm</keyword>
<dbReference type="SUPFAM" id="SSF53383">
    <property type="entry name" value="PLP-dependent transferases"/>
    <property type="match status" value="1"/>
</dbReference>
<sequence>MEKLFQQLPSVDKLLKTTQGQQLNEQFGHSAMVRVCRELLQQARQQIKFLQKLPHFCVDEQHFLQQVAVQLRDSQQVKIQVVHNLTGTVLHTNLGRALWAETAQQAGLNAMRNNVALEYDLQAGQRSHRDNYISELLCQLTGAEAACVVNNNAAAVLLMLAGLAKDKQVVISRGELIEIGGAFRIPDIMQQAGCYLREVGTTNRTHLSDYANAINEDTALLMKVHSSNYQICGFTAAVAEQQLVALAQQYALPVISDLGSGALIDLRQYGLPYEPTVQEKIAQGVDLVSFSGDKLLGGVQAGIIVGKKALIERLQTHPLKRVLRCDKVILAGLEATLRLYLQPEKLLEKLPILTKLTLSVSELTAQAEQLKVRLENKLNSDYSLQIKPSSAQIGSGSQPMARIPSVAVTIQGQHLTHLMARFKALPEPIIGRLEQDKIWLDLRSVADLQELLKTVEKL</sequence>
<dbReference type="InterPro" id="IPR004534">
    <property type="entry name" value="SelA_trans"/>
</dbReference>
<dbReference type="Gene3D" id="3.90.1150.180">
    <property type="match status" value="1"/>
</dbReference>
<evidence type="ECO:0000256" key="6">
    <source>
        <dbReference type="ARBA" id="ARBA00023266"/>
    </source>
</evidence>
<dbReference type="Gene3D" id="3.40.640.10">
    <property type="entry name" value="Type I PLP-dependent aspartate aminotransferase-like (Major domain)"/>
    <property type="match status" value="1"/>
</dbReference>
<evidence type="ECO:0000256" key="7">
    <source>
        <dbReference type="ARBA" id="ARBA00044507"/>
    </source>
</evidence>
<evidence type="ECO:0000256" key="2">
    <source>
        <dbReference type="ARBA" id="ARBA00022490"/>
    </source>
</evidence>
<proteinExistence type="inferred from homology"/>
<dbReference type="InterPro" id="IPR025862">
    <property type="entry name" value="SelA_trans_N_dom"/>
</dbReference>
<comment type="cofactor">
    <cofactor evidence="1 8 9">
        <name>pyridoxal 5'-phosphate</name>
        <dbReference type="ChEBI" id="CHEBI:597326"/>
    </cofactor>
</comment>
<dbReference type="GO" id="GO:0005737">
    <property type="term" value="C:cytoplasm"/>
    <property type="evidence" value="ECO:0007669"/>
    <property type="project" value="UniProtKB-SubCell"/>
</dbReference>
<evidence type="ECO:0000256" key="8">
    <source>
        <dbReference type="HAMAP-Rule" id="MF_00423"/>
    </source>
</evidence>
<comment type="subcellular location">
    <subcellularLocation>
        <location evidence="8">Cytoplasm</location>
    </subcellularLocation>
</comment>
<dbReference type="NCBIfam" id="TIGR00474">
    <property type="entry name" value="selA"/>
    <property type="match status" value="1"/>
</dbReference>
<keyword evidence="6 8" id="KW-0711">Selenium</keyword>
<dbReference type="Pfam" id="PF03841">
    <property type="entry name" value="SelA"/>
    <property type="match status" value="1"/>
</dbReference>
<dbReference type="RefSeq" id="WP_279573065.1">
    <property type="nucleotide sequence ID" value="NZ_LWID01000001.1"/>
</dbReference>
<gene>
    <name evidence="8" type="primary">selA</name>
    <name evidence="12" type="ORF">A6A20_08665</name>
</gene>
<dbReference type="PANTHER" id="PTHR32328:SF0">
    <property type="entry name" value="L-SERYL-TRNA(SEC) SELENIUM TRANSFERASE"/>
    <property type="match status" value="1"/>
</dbReference>
<dbReference type="InterPro" id="IPR018319">
    <property type="entry name" value="SelA-like"/>
</dbReference>
<keyword evidence="5 8" id="KW-0648">Protein biosynthesis</keyword>
<dbReference type="GO" id="GO:0001514">
    <property type="term" value="P:selenocysteine incorporation"/>
    <property type="evidence" value="ECO:0007669"/>
    <property type="project" value="UniProtKB-UniRule"/>
</dbReference>
<protein>
    <recommendedName>
        <fullName evidence="8">L-seryl-tRNA(Sec) selenium transferase</fullName>
        <ecNumber evidence="8">2.9.1.1</ecNumber>
    </recommendedName>
    <alternativeName>
        <fullName evidence="8">Selenocysteine synthase</fullName>
        <shortName evidence="8">Sec synthase</shortName>
    </alternativeName>
    <alternativeName>
        <fullName evidence="8">Selenocysteinyl-tRNA(Sec) synthase</fullName>
    </alternativeName>
</protein>
<dbReference type="EC" id="2.9.1.1" evidence="8"/>
<comment type="caution">
    <text evidence="12">The sequence shown here is derived from an EMBL/GenBank/DDBJ whole genome shotgun (WGS) entry which is preliminary data.</text>
</comment>
<feature type="modified residue" description="N6-(pyridoxal phosphate)lysine" evidence="8 9">
    <location>
        <position position="294"/>
    </location>
</feature>
<organism evidence="12 13">
    <name type="scientific">Volucribacter amazonae</name>
    <dbReference type="NCBI Taxonomy" id="256731"/>
    <lineage>
        <taxon>Bacteria</taxon>
        <taxon>Pseudomonadati</taxon>
        <taxon>Pseudomonadota</taxon>
        <taxon>Gammaproteobacteria</taxon>
        <taxon>Pasteurellales</taxon>
        <taxon>Pasteurellaceae</taxon>
        <taxon>Volucribacter</taxon>
    </lineage>
</organism>
<dbReference type="InterPro" id="IPR015424">
    <property type="entry name" value="PyrdxlP-dep_Trfase"/>
</dbReference>
<dbReference type="InterPro" id="IPR015421">
    <property type="entry name" value="PyrdxlP-dep_Trfase_major"/>
</dbReference>
<comment type="similarity">
    <text evidence="7 8">Belongs to the SelA family.</text>
</comment>
<dbReference type="GO" id="GO:0004125">
    <property type="term" value="F:L-seryl-tRNA(Sec) selenium transferase activity"/>
    <property type="evidence" value="ECO:0007669"/>
    <property type="project" value="UniProtKB-UniRule"/>
</dbReference>
<evidence type="ECO:0000256" key="1">
    <source>
        <dbReference type="ARBA" id="ARBA00001933"/>
    </source>
</evidence>
<keyword evidence="13" id="KW-1185">Reference proteome</keyword>
<evidence type="ECO:0000256" key="5">
    <source>
        <dbReference type="ARBA" id="ARBA00022917"/>
    </source>
</evidence>
<comment type="function">
    <text evidence="8">Converts seryl-tRNA(Sec) to selenocysteinyl-tRNA(Sec) required for selenoprotein biosynthesis.</text>
</comment>
<reference evidence="12" key="1">
    <citation type="submission" date="2016-03" db="EMBL/GenBank/DDBJ databases">
        <title>Co-evolution between Pasteurellaceae and their hosts.</title>
        <authorList>
            <person name="Hansen M.J."/>
            <person name="Bojesen A.M."/>
            <person name="Planet P."/>
        </authorList>
    </citation>
    <scope>NUCLEOTIDE SEQUENCE</scope>
    <source>
        <strain evidence="12">146/S8/89</strain>
    </source>
</reference>
<feature type="domain" description="L-seryl-tRNA selenium transferase N-terminal" evidence="11">
    <location>
        <begin position="5"/>
        <end position="44"/>
    </location>
</feature>
<name>A0A9X4SM45_9PAST</name>